<feature type="region of interest" description="Disordered" evidence="1">
    <location>
        <begin position="176"/>
        <end position="202"/>
    </location>
</feature>
<feature type="region of interest" description="Disordered" evidence="1">
    <location>
        <begin position="58"/>
        <end position="90"/>
    </location>
</feature>
<feature type="compositionally biased region" description="Low complexity" evidence="1">
    <location>
        <begin position="61"/>
        <end position="75"/>
    </location>
</feature>
<dbReference type="EMBL" id="CAJNNW010031592">
    <property type="protein sequence ID" value="CAE8708127.1"/>
    <property type="molecule type" value="Genomic_DNA"/>
</dbReference>
<gene>
    <name evidence="2" type="ORF">PGLA2088_LOCUS34807</name>
</gene>
<feature type="non-terminal residue" evidence="2">
    <location>
        <position position="1"/>
    </location>
</feature>
<comment type="caution">
    <text evidence="2">The sequence shown here is derived from an EMBL/GenBank/DDBJ whole genome shotgun (WGS) entry which is preliminary data.</text>
</comment>
<sequence>RPHRSNVARLSLLRAGPVCVDSGRVFKMAACVRTSSFDTFDDPRRAVHEFKRKVSAEDLRAPLPGSGSSPSGAASRRARSDPDPDRTRSQQGAVLLGRLWSTKLMQAVAQICGPDLALKGQVKAASASSAPPPRRWYRVHPITNTLYFVRPDAGLRGRIPGYSSRSDSKDAIIERGSTQPELSSSSALPMRSTRHLQRRPSLPAEVERGLGLTPECLDSLLDCTCKICYEQPSD</sequence>
<dbReference type="Proteomes" id="UP000626109">
    <property type="component" value="Unassembled WGS sequence"/>
</dbReference>
<evidence type="ECO:0000313" key="2">
    <source>
        <dbReference type="EMBL" id="CAE8708127.1"/>
    </source>
</evidence>
<evidence type="ECO:0000313" key="3">
    <source>
        <dbReference type="Proteomes" id="UP000626109"/>
    </source>
</evidence>
<evidence type="ECO:0000256" key="1">
    <source>
        <dbReference type="SAM" id="MobiDB-lite"/>
    </source>
</evidence>
<organism evidence="2 3">
    <name type="scientific">Polarella glacialis</name>
    <name type="common">Dinoflagellate</name>
    <dbReference type="NCBI Taxonomy" id="89957"/>
    <lineage>
        <taxon>Eukaryota</taxon>
        <taxon>Sar</taxon>
        <taxon>Alveolata</taxon>
        <taxon>Dinophyceae</taxon>
        <taxon>Suessiales</taxon>
        <taxon>Suessiaceae</taxon>
        <taxon>Polarella</taxon>
    </lineage>
</organism>
<reference evidence="2" key="1">
    <citation type="submission" date="2021-02" db="EMBL/GenBank/DDBJ databases">
        <authorList>
            <person name="Dougan E. K."/>
            <person name="Rhodes N."/>
            <person name="Thang M."/>
            <person name="Chan C."/>
        </authorList>
    </citation>
    <scope>NUCLEOTIDE SEQUENCE</scope>
</reference>
<accession>A0A813KLX9</accession>
<dbReference type="AlphaFoldDB" id="A0A813KLX9"/>
<feature type="compositionally biased region" description="Basic and acidic residues" evidence="1">
    <location>
        <begin position="78"/>
        <end position="88"/>
    </location>
</feature>
<proteinExistence type="predicted"/>
<protein>
    <submittedName>
        <fullName evidence="2">Uncharacterized protein</fullName>
    </submittedName>
</protein>
<feature type="compositionally biased region" description="Polar residues" evidence="1">
    <location>
        <begin position="176"/>
        <end position="187"/>
    </location>
</feature>
<feature type="non-terminal residue" evidence="2">
    <location>
        <position position="234"/>
    </location>
</feature>
<name>A0A813KLX9_POLGL</name>